<organism evidence="10 11">
    <name type="scientific">Teredinibacter turnerae (strain ATCC 39867 / T7901)</name>
    <dbReference type="NCBI Taxonomy" id="377629"/>
    <lineage>
        <taxon>Bacteria</taxon>
        <taxon>Pseudomonadati</taxon>
        <taxon>Pseudomonadota</taxon>
        <taxon>Gammaproteobacteria</taxon>
        <taxon>Cellvibrionales</taxon>
        <taxon>Cellvibrionaceae</taxon>
        <taxon>Teredinibacter</taxon>
    </lineage>
</organism>
<dbReference type="PANTHER" id="PTHR43289:SF6">
    <property type="entry name" value="SERINE_THREONINE-PROTEIN KINASE NEKL-3"/>
    <property type="match status" value="1"/>
</dbReference>
<feature type="region of interest" description="Disordered" evidence="8">
    <location>
        <begin position="367"/>
        <end position="386"/>
    </location>
</feature>
<dbReference type="InterPro" id="IPR017441">
    <property type="entry name" value="Protein_kinase_ATP_BS"/>
</dbReference>
<gene>
    <name evidence="10" type="ordered locus">TERTU_0843</name>
</gene>
<evidence type="ECO:0000256" key="5">
    <source>
        <dbReference type="ARBA" id="ARBA00022777"/>
    </source>
</evidence>
<dbReference type="InterPro" id="IPR008271">
    <property type="entry name" value="Ser/Thr_kinase_AS"/>
</dbReference>
<dbReference type="Gene3D" id="1.10.510.10">
    <property type="entry name" value="Transferase(Phosphotransferase) domain 1"/>
    <property type="match status" value="1"/>
</dbReference>
<keyword evidence="11" id="KW-1185">Reference proteome</keyword>
<dbReference type="PANTHER" id="PTHR43289">
    <property type="entry name" value="MITOGEN-ACTIVATED PROTEIN KINASE KINASE KINASE 20-RELATED"/>
    <property type="match status" value="1"/>
</dbReference>
<keyword evidence="3" id="KW-0808">Transferase</keyword>
<dbReference type="Proteomes" id="UP000009080">
    <property type="component" value="Chromosome"/>
</dbReference>
<evidence type="ECO:0000256" key="2">
    <source>
        <dbReference type="ARBA" id="ARBA00022527"/>
    </source>
</evidence>
<evidence type="ECO:0000256" key="8">
    <source>
        <dbReference type="SAM" id="MobiDB-lite"/>
    </source>
</evidence>
<proteinExistence type="predicted"/>
<dbReference type="SMART" id="SM00220">
    <property type="entry name" value="S_TKc"/>
    <property type="match status" value="1"/>
</dbReference>
<evidence type="ECO:0000313" key="10">
    <source>
        <dbReference type="EMBL" id="ACR13228.1"/>
    </source>
</evidence>
<feature type="region of interest" description="Disordered" evidence="8">
    <location>
        <begin position="398"/>
        <end position="424"/>
    </location>
</feature>
<dbReference type="RefSeq" id="WP_015819341.1">
    <property type="nucleotide sequence ID" value="NC_012997.1"/>
</dbReference>
<dbReference type="eggNOG" id="COG0515">
    <property type="taxonomic scope" value="Bacteria"/>
</dbReference>
<dbReference type="AlphaFoldDB" id="C5BPM4"/>
<feature type="compositionally biased region" description="Polar residues" evidence="8">
    <location>
        <begin position="371"/>
        <end position="382"/>
    </location>
</feature>
<feature type="compositionally biased region" description="Polar residues" evidence="8">
    <location>
        <begin position="404"/>
        <end position="417"/>
    </location>
</feature>
<evidence type="ECO:0000256" key="6">
    <source>
        <dbReference type="ARBA" id="ARBA00022840"/>
    </source>
</evidence>
<dbReference type="SUPFAM" id="SSF56112">
    <property type="entry name" value="Protein kinase-like (PK-like)"/>
    <property type="match status" value="1"/>
</dbReference>
<dbReference type="KEGG" id="ttu:TERTU_0843"/>
<keyword evidence="4 7" id="KW-0547">Nucleotide-binding</keyword>
<evidence type="ECO:0000256" key="3">
    <source>
        <dbReference type="ARBA" id="ARBA00022679"/>
    </source>
</evidence>
<dbReference type="InterPro" id="IPR000719">
    <property type="entry name" value="Prot_kinase_dom"/>
</dbReference>
<feature type="domain" description="Protein kinase" evidence="9">
    <location>
        <begin position="8"/>
        <end position="266"/>
    </location>
</feature>
<dbReference type="STRING" id="377629.TERTU_0843"/>
<dbReference type="Gene3D" id="3.30.200.20">
    <property type="entry name" value="Phosphorylase Kinase, domain 1"/>
    <property type="match status" value="1"/>
</dbReference>
<dbReference type="PROSITE" id="PS00107">
    <property type="entry name" value="PROTEIN_KINASE_ATP"/>
    <property type="match status" value="1"/>
</dbReference>
<dbReference type="CDD" id="cd14014">
    <property type="entry name" value="STKc_PknB_like"/>
    <property type="match status" value="1"/>
</dbReference>
<reference evidence="10 11" key="1">
    <citation type="journal article" date="2009" name="PLoS ONE">
        <title>The complete genome of Teredinibacter turnerae T7901: an intracellular endosymbiont of marine wood-boring bivalves (shipworms).</title>
        <authorList>
            <person name="Yang J.C."/>
            <person name="Madupu R."/>
            <person name="Durkin A.S."/>
            <person name="Ekborg N.A."/>
            <person name="Pedamallu C.S."/>
            <person name="Hostetler J.B."/>
            <person name="Radune D."/>
            <person name="Toms B.S."/>
            <person name="Henrissat B."/>
            <person name="Coutinho P.M."/>
            <person name="Schwarz S."/>
            <person name="Field L."/>
            <person name="Trindade-Silva A.E."/>
            <person name="Soares C.A.G."/>
            <person name="Elshahawi S."/>
            <person name="Hanora A."/>
            <person name="Schmidt E.W."/>
            <person name="Haygood M.G."/>
            <person name="Posfai J."/>
            <person name="Benner J."/>
            <person name="Madinger C."/>
            <person name="Nove J."/>
            <person name="Anton B."/>
            <person name="Chaudhary K."/>
            <person name="Foster J."/>
            <person name="Holman A."/>
            <person name="Kumar S."/>
            <person name="Lessard P.A."/>
            <person name="Luyten Y.A."/>
            <person name="Slatko B."/>
            <person name="Wood N."/>
            <person name="Wu B."/>
            <person name="Teplitski M."/>
            <person name="Mougous J.D."/>
            <person name="Ward N."/>
            <person name="Eisen J.A."/>
            <person name="Badger J.H."/>
            <person name="Distel D.L."/>
        </authorList>
    </citation>
    <scope>NUCLEOTIDE SEQUENCE [LARGE SCALE GENOMIC DNA]</scope>
    <source>
        <strain evidence="11">ATCC 39867 / T7901</strain>
    </source>
</reference>
<dbReference type="FunFam" id="1.10.510.10:FF:000021">
    <property type="entry name" value="Serine/threonine protein kinase"/>
    <property type="match status" value="1"/>
</dbReference>
<accession>C5BPM4</accession>
<evidence type="ECO:0000256" key="1">
    <source>
        <dbReference type="ARBA" id="ARBA00012513"/>
    </source>
</evidence>
<dbReference type="GO" id="GO:0005524">
    <property type="term" value="F:ATP binding"/>
    <property type="evidence" value="ECO:0007669"/>
    <property type="project" value="UniProtKB-UniRule"/>
</dbReference>
<dbReference type="InterPro" id="IPR011990">
    <property type="entry name" value="TPR-like_helical_dom_sf"/>
</dbReference>
<dbReference type="PROSITE" id="PS50011">
    <property type="entry name" value="PROTEIN_KINASE_DOM"/>
    <property type="match status" value="1"/>
</dbReference>
<dbReference type="InterPro" id="IPR011009">
    <property type="entry name" value="Kinase-like_dom_sf"/>
</dbReference>
<evidence type="ECO:0000256" key="4">
    <source>
        <dbReference type="ARBA" id="ARBA00022741"/>
    </source>
</evidence>
<evidence type="ECO:0000313" key="11">
    <source>
        <dbReference type="Proteomes" id="UP000009080"/>
    </source>
</evidence>
<dbReference type="Pfam" id="PF00069">
    <property type="entry name" value="Pkinase"/>
    <property type="match status" value="1"/>
</dbReference>
<protein>
    <recommendedName>
        <fullName evidence="1">non-specific serine/threonine protein kinase</fullName>
        <ecNumber evidence="1">2.7.11.1</ecNumber>
    </recommendedName>
</protein>
<dbReference type="GO" id="GO:0004674">
    <property type="term" value="F:protein serine/threonine kinase activity"/>
    <property type="evidence" value="ECO:0007669"/>
    <property type="project" value="UniProtKB-KW"/>
</dbReference>
<dbReference type="PROSITE" id="PS00108">
    <property type="entry name" value="PROTEIN_KINASE_ST"/>
    <property type="match status" value="1"/>
</dbReference>
<sequence length="727" mass="79512">MAVTIPGYKILRTLGKGGMATVYLAQQEIFEREVALKIMSRALAEDESFGQRFFREAKIVSQLVHPNIVTVHNVGVHSGYYFLAMEYIDGGDLKQVRHNLSLQQKITTILDIAKALDYAASKGYVHRDIKPENIMFHNSDGRAVLMDFGIARAATLDKSVTQTGVAIGTPHYMSPEQAKGKSVDFRSDLYSLGVVFFLLLSGRVPFDAESAVAIGIKHITEAVPLLPPGMAALQPIVDTLMAKDARDRYQSAGDLIDDLQRIDVALVDQSVAFAHADGIEDDNRDLPTVQSATIENIDAISVVYDDRDPGTPSSSGVLPWLIGLVLTASLGGWLFYQQRPEVIQPWLDLAGEKFAALAEQPLRAAGADGISSRNGSNVTGDQGKTPAVVEPEALAEGAIERQKASASTTETSDKASPSPTPDPLEVAREKIVTLERLYRSDATYLDALVEANIDLLNLSPEDSVAEANLASLGKEGLADIERLLVAGKFSAAKQKLEQVEHVFAGYSLAGLDSTRKELERQQQISALLSQAQAYQEAGQLVRPSGKNAATSFKAVLRLDSTNLVAKNGLQAVAAELVSEAGALFKQGQLQSALAKTKSALDVIEGHSGAKTLQRRIERQVAYVREIDDYFRMAELRVRQGEFFQPENDNADYYYQRILRREPKNQRAKEGRDAMVDEFARAVWRQVGDEQFFAAQERVQTALAAMPENNRLQSLKLAVEEIVAEKSP</sequence>
<dbReference type="OrthoDB" id="9801841at2"/>
<keyword evidence="5 10" id="KW-0418">Kinase</keyword>
<keyword evidence="2" id="KW-0723">Serine/threonine-protein kinase</keyword>
<dbReference type="EMBL" id="CP001614">
    <property type="protein sequence ID" value="ACR13228.1"/>
    <property type="molecule type" value="Genomic_DNA"/>
</dbReference>
<evidence type="ECO:0000259" key="9">
    <source>
        <dbReference type="PROSITE" id="PS50011"/>
    </source>
</evidence>
<keyword evidence="6 7" id="KW-0067">ATP-binding</keyword>
<dbReference type="Gene3D" id="1.25.40.10">
    <property type="entry name" value="Tetratricopeptide repeat domain"/>
    <property type="match status" value="1"/>
</dbReference>
<evidence type="ECO:0000256" key="7">
    <source>
        <dbReference type="PROSITE-ProRule" id="PRU10141"/>
    </source>
</evidence>
<dbReference type="EC" id="2.7.11.1" evidence="1"/>
<name>C5BPM4_TERTT</name>
<dbReference type="HOGENOM" id="CLU_327578_0_0_6"/>
<feature type="binding site" evidence="7">
    <location>
        <position position="37"/>
    </location>
    <ligand>
        <name>ATP</name>
        <dbReference type="ChEBI" id="CHEBI:30616"/>
    </ligand>
</feature>